<sequence length="462" mass="52075">MNLANFLTEECGHKVHMLVPIRDENGKLSDKDVEARLNIRYFSAENHTVPQKVKVKQDTVLPIDNIFLEIISDLALMDKLKAEKFDVGISEAFFLTEYSLAIFHILQIPATIATLTQPMWPIHLYLLGTLSKMKADNLLASIGVPTIPKLVNKITRNLHGDKLVEKVQEFWELCVTQTLESTKGHINQDPDYQQLASQKYGIKNFPTWEEMFKKTRFFFVNSLPEIDDQFKIVENIEKVKFIGGFNLGRTSGIDLPSSPNNTSLNNLMLNNGTARGIILISFGTNVDTDEPEHTQLFEAVIGTAENFPDILFILKLSKGHGLPIKRDNVVTATWVNQKEILGHPKTKAFVSHCGMNSVYESTFNGVPMVCVPFFGDQYYNSESLVRQHIALVVEREQDTDTIKKQLTVALTKTLGLEKSDGSEEHIDLDRVKSIGAAIRDNNVGKTICEAMKVIENEMNEKH</sequence>
<evidence type="ECO:0000256" key="4">
    <source>
        <dbReference type="ARBA" id="ARBA00022679"/>
    </source>
</evidence>
<name>A0A914H6H0_GLORO</name>
<reference evidence="7" key="1">
    <citation type="submission" date="2022-11" db="UniProtKB">
        <authorList>
            <consortium name="WormBaseParasite"/>
        </authorList>
    </citation>
    <scope>IDENTIFICATION</scope>
</reference>
<evidence type="ECO:0000313" key="7">
    <source>
        <dbReference type="WBParaSite" id="Gr19_v10_g14137.t1"/>
    </source>
</evidence>
<dbReference type="SUPFAM" id="SSF53756">
    <property type="entry name" value="UDP-Glycosyltransferase/glycogen phosphorylase"/>
    <property type="match status" value="1"/>
</dbReference>
<dbReference type="GO" id="GO:0015020">
    <property type="term" value="F:glucuronosyltransferase activity"/>
    <property type="evidence" value="ECO:0007669"/>
    <property type="project" value="UniProtKB-EC"/>
</dbReference>
<evidence type="ECO:0000313" key="6">
    <source>
        <dbReference type="Proteomes" id="UP000887572"/>
    </source>
</evidence>
<dbReference type="Proteomes" id="UP000887572">
    <property type="component" value="Unplaced"/>
</dbReference>
<dbReference type="Gene3D" id="3.40.50.2000">
    <property type="entry name" value="Glycogen Phosphorylase B"/>
    <property type="match status" value="1"/>
</dbReference>
<evidence type="ECO:0000256" key="2">
    <source>
        <dbReference type="ARBA" id="ARBA00012544"/>
    </source>
</evidence>
<dbReference type="PANTHER" id="PTHR48043">
    <property type="entry name" value="EG:EG0003.4 PROTEIN-RELATED"/>
    <property type="match status" value="1"/>
</dbReference>
<evidence type="ECO:0000256" key="3">
    <source>
        <dbReference type="ARBA" id="ARBA00022676"/>
    </source>
</evidence>
<organism evidence="6 7">
    <name type="scientific">Globodera rostochiensis</name>
    <name type="common">Golden nematode worm</name>
    <name type="synonym">Heterodera rostochiensis</name>
    <dbReference type="NCBI Taxonomy" id="31243"/>
    <lineage>
        <taxon>Eukaryota</taxon>
        <taxon>Metazoa</taxon>
        <taxon>Ecdysozoa</taxon>
        <taxon>Nematoda</taxon>
        <taxon>Chromadorea</taxon>
        <taxon>Rhabditida</taxon>
        <taxon>Tylenchina</taxon>
        <taxon>Tylenchomorpha</taxon>
        <taxon>Tylenchoidea</taxon>
        <taxon>Heteroderidae</taxon>
        <taxon>Heteroderinae</taxon>
        <taxon>Globodera</taxon>
    </lineage>
</organism>
<accession>A0A914H6H0</accession>
<keyword evidence="6" id="KW-1185">Reference proteome</keyword>
<dbReference type="WBParaSite" id="Gr19_v10_g14137.t1">
    <property type="protein sequence ID" value="Gr19_v10_g14137.t1"/>
    <property type="gene ID" value="Gr19_v10_g14137"/>
</dbReference>
<proteinExistence type="inferred from homology"/>
<dbReference type="AlphaFoldDB" id="A0A914H6H0"/>
<dbReference type="InterPro" id="IPR050271">
    <property type="entry name" value="UDP-glycosyltransferase"/>
</dbReference>
<evidence type="ECO:0000256" key="1">
    <source>
        <dbReference type="ARBA" id="ARBA00009995"/>
    </source>
</evidence>
<evidence type="ECO:0000256" key="5">
    <source>
        <dbReference type="ARBA" id="ARBA00047475"/>
    </source>
</evidence>
<dbReference type="Pfam" id="PF00201">
    <property type="entry name" value="UDPGT"/>
    <property type="match status" value="1"/>
</dbReference>
<keyword evidence="3" id="KW-0328">Glycosyltransferase</keyword>
<keyword evidence="4" id="KW-0808">Transferase</keyword>
<comment type="catalytic activity">
    <reaction evidence="5">
        <text>glucuronate acceptor + UDP-alpha-D-glucuronate = acceptor beta-D-glucuronoside + UDP + H(+)</text>
        <dbReference type="Rhea" id="RHEA:21032"/>
        <dbReference type="ChEBI" id="CHEBI:15378"/>
        <dbReference type="ChEBI" id="CHEBI:58052"/>
        <dbReference type="ChEBI" id="CHEBI:58223"/>
        <dbReference type="ChEBI" id="CHEBI:132367"/>
        <dbReference type="ChEBI" id="CHEBI:132368"/>
        <dbReference type="EC" id="2.4.1.17"/>
    </reaction>
</comment>
<comment type="similarity">
    <text evidence="1">Belongs to the UDP-glycosyltransferase family.</text>
</comment>
<dbReference type="EC" id="2.4.1.17" evidence="2"/>
<protein>
    <recommendedName>
        <fullName evidence="2">glucuronosyltransferase</fullName>
        <ecNumber evidence="2">2.4.1.17</ecNumber>
    </recommendedName>
</protein>
<dbReference type="InterPro" id="IPR002213">
    <property type="entry name" value="UDP_glucos_trans"/>
</dbReference>
<dbReference type="CDD" id="cd03784">
    <property type="entry name" value="GT1_Gtf-like"/>
    <property type="match status" value="1"/>
</dbReference>
<dbReference type="PANTHER" id="PTHR48043:SF145">
    <property type="entry name" value="FI06409P-RELATED"/>
    <property type="match status" value="1"/>
</dbReference>